<gene>
    <name evidence="1" type="ORF">BCR36DRAFT_363980</name>
</gene>
<reference evidence="1 2" key="2">
    <citation type="submission" date="2016-08" db="EMBL/GenBank/DDBJ databases">
        <title>Pervasive Adenine N6-methylation of Active Genes in Fungi.</title>
        <authorList>
            <consortium name="DOE Joint Genome Institute"/>
            <person name="Mondo S.J."/>
            <person name="Dannebaum R.O."/>
            <person name="Kuo R.C."/>
            <person name="Labutti K."/>
            <person name="Haridas S."/>
            <person name="Kuo A."/>
            <person name="Salamov A."/>
            <person name="Ahrendt S.R."/>
            <person name="Lipzen A."/>
            <person name="Sullivan W."/>
            <person name="Andreopoulos W.B."/>
            <person name="Clum A."/>
            <person name="Lindquist E."/>
            <person name="Daum C."/>
            <person name="Ramamoorthy G.K."/>
            <person name="Gryganskyi A."/>
            <person name="Culley D."/>
            <person name="Magnuson J.K."/>
            <person name="James T.Y."/>
            <person name="O'Malley M.A."/>
            <person name="Stajich J.E."/>
            <person name="Spatafora J.W."/>
            <person name="Visel A."/>
            <person name="Grigoriev I.V."/>
        </authorList>
    </citation>
    <scope>NUCLEOTIDE SEQUENCE [LARGE SCALE GENOMIC DNA]</scope>
    <source>
        <strain evidence="2">finn</strain>
    </source>
</reference>
<dbReference type="InterPro" id="IPR036770">
    <property type="entry name" value="Ankyrin_rpt-contain_sf"/>
</dbReference>
<dbReference type="AlphaFoldDB" id="A0A1Y1UUI4"/>
<dbReference type="InterPro" id="IPR002110">
    <property type="entry name" value="Ankyrin_rpt"/>
</dbReference>
<dbReference type="Gene3D" id="1.25.40.20">
    <property type="entry name" value="Ankyrin repeat-containing domain"/>
    <property type="match status" value="1"/>
</dbReference>
<organism evidence="1 2">
    <name type="scientific">Piromyces finnis</name>
    <dbReference type="NCBI Taxonomy" id="1754191"/>
    <lineage>
        <taxon>Eukaryota</taxon>
        <taxon>Fungi</taxon>
        <taxon>Fungi incertae sedis</taxon>
        <taxon>Chytridiomycota</taxon>
        <taxon>Chytridiomycota incertae sedis</taxon>
        <taxon>Neocallimastigomycetes</taxon>
        <taxon>Neocallimastigales</taxon>
        <taxon>Neocallimastigaceae</taxon>
        <taxon>Piromyces</taxon>
    </lineage>
</organism>
<evidence type="ECO:0008006" key="3">
    <source>
        <dbReference type="Google" id="ProtNLM"/>
    </source>
</evidence>
<keyword evidence="2" id="KW-1185">Reference proteome</keyword>
<dbReference type="Proteomes" id="UP000193719">
    <property type="component" value="Unassembled WGS sequence"/>
</dbReference>
<protein>
    <recommendedName>
        <fullName evidence="3">Ankyrin</fullName>
    </recommendedName>
</protein>
<sequence length="54" mass="6687">MLIFKIRTNVHPDILHARQKKNVNIVKYLIDNRKRYIDVNYQDDNKWTPLHYAY</sequence>
<name>A0A1Y1UUI4_9FUNG</name>
<evidence type="ECO:0000313" key="1">
    <source>
        <dbReference type="EMBL" id="ORX41616.1"/>
    </source>
</evidence>
<accession>A0A1Y1UUI4</accession>
<dbReference type="Pfam" id="PF13637">
    <property type="entry name" value="Ank_4"/>
    <property type="match status" value="1"/>
</dbReference>
<evidence type="ECO:0000313" key="2">
    <source>
        <dbReference type="Proteomes" id="UP000193719"/>
    </source>
</evidence>
<comment type="caution">
    <text evidence="1">The sequence shown here is derived from an EMBL/GenBank/DDBJ whole genome shotgun (WGS) entry which is preliminary data.</text>
</comment>
<proteinExistence type="predicted"/>
<dbReference type="EMBL" id="MCFH01000082">
    <property type="protein sequence ID" value="ORX41616.1"/>
    <property type="molecule type" value="Genomic_DNA"/>
</dbReference>
<dbReference type="SUPFAM" id="SSF48403">
    <property type="entry name" value="Ankyrin repeat"/>
    <property type="match status" value="1"/>
</dbReference>
<reference evidence="1 2" key="1">
    <citation type="submission" date="2016-08" db="EMBL/GenBank/DDBJ databases">
        <title>Genomes of anaerobic fungi encode conserved fungal cellulosomes for biomass hydrolysis.</title>
        <authorList>
            <consortium name="DOE Joint Genome Institute"/>
            <person name="Haitjema C.H."/>
            <person name="Gilmore S.P."/>
            <person name="Henske J.K."/>
            <person name="Solomon K.V."/>
            <person name="De Groot R."/>
            <person name="Kuo A."/>
            <person name="Mondo S.J."/>
            <person name="Salamov A.A."/>
            <person name="Labutti K."/>
            <person name="Zhao Z."/>
            <person name="Chiniquy J."/>
            <person name="Barry K."/>
            <person name="Brewer H.M."/>
            <person name="Purvine S.O."/>
            <person name="Wright A.T."/>
            <person name="Boxma B."/>
            <person name="Van Alen T."/>
            <person name="Hackstein J.H."/>
            <person name="Baker S.E."/>
            <person name="Grigoriev I.V."/>
            <person name="O'Malley M.A."/>
        </authorList>
    </citation>
    <scope>NUCLEOTIDE SEQUENCE [LARGE SCALE GENOMIC DNA]</scope>
    <source>
        <strain evidence="2">finn</strain>
    </source>
</reference>